<keyword evidence="6 8" id="KW-1133">Transmembrane helix</keyword>
<evidence type="ECO:0000256" key="6">
    <source>
        <dbReference type="ARBA" id="ARBA00022989"/>
    </source>
</evidence>
<dbReference type="STRING" id="438753.AZC_3054"/>
<dbReference type="PANTHER" id="PTHR33908:SF11">
    <property type="entry name" value="MEMBRANE PROTEIN"/>
    <property type="match status" value="1"/>
</dbReference>
<feature type="transmembrane region" description="Helical" evidence="8">
    <location>
        <begin position="21"/>
        <end position="41"/>
    </location>
</feature>
<evidence type="ECO:0000313" key="10">
    <source>
        <dbReference type="EMBL" id="BAF89052.1"/>
    </source>
</evidence>
<reference evidence="10 11" key="4">
    <citation type="journal article" date="2009" name="Appl. Environ. Microbiol.">
        <title>Comparative genome-wide transcriptional profiling of Azorhizobium caulinodans ORS571 grown under free-living and symbiotic conditions.</title>
        <authorList>
            <person name="Tsukada S."/>
            <person name="Aono T."/>
            <person name="Akiba N."/>
            <person name="Lee KB."/>
            <person name="Liu CT."/>
            <person name="Toyazaki H."/>
            <person name="Oyaizu H."/>
        </authorList>
    </citation>
    <scope>NUCLEOTIDE SEQUENCE [LARGE SCALE GENOMIC DNA]</scope>
    <source>
        <strain evidence="11">ATCC 43989 / DSM 5975 / JCM 20966 / LMG 6465 / NBRC 14845 / NCIMB 13405 / ORS 571</strain>
    </source>
</reference>
<keyword evidence="3" id="KW-0328">Glycosyltransferase</keyword>
<feature type="transmembrane region" description="Helical" evidence="8">
    <location>
        <begin position="186"/>
        <end position="217"/>
    </location>
</feature>
<dbReference type="GO" id="GO:0005886">
    <property type="term" value="C:plasma membrane"/>
    <property type="evidence" value="ECO:0007669"/>
    <property type="project" value="UniProtKB-SubCell"/>
</dbReference>
<keyword evidence="7 8" id="KW-0472">Membrane</keyword>
<dbReference type="Pfam" id="PF13231">
    <property type="entry name" value="PMT_2"/>
    <property type="match status" value="1"/>
</dbReference>
<evidence type="ECO:0000256" key="2">
    <source>
        <dbReference type="ARBA" id="ARBA00022475"/>
    </source>
</evidence>
<reference evidence="11" key="2">
    <citation type="submission" date="2007-04" db="EMBL/GenBank/DDBJ databases">
        <title>Complete genome sequence of the nitrogen-fixing bacterium Azorhizobium caulinodans ORS571.</title>
        <authorList>
            <person name="Lee K.B."/>
            <person name="Backer P.D."/>
            <person name="Aono T."/>
            <person name="Liu C.T."/>
            <person name="Suzuki S."/>
            <person name="Suzuki T."/>
            <person name="Kaneko T."/>
            <person name="Yamada M."/>
            <person name="Tabata S."/>
            <person name="Kupfer D.M."/>
            <person name="Najar F.Z."/>
            <person name="Wiley G.B."/>
            <person name="Roe B."/>
            <person name="Binnewies T."/>
            <person name="Ussery D."/>
            <person name="Vereecke D."/>
            <person name="Gevers D."/>
            <person name="Holsters M."/>
            <person name="Oyaizu H."/>
        </authorList>
    </citation>
    <scope>NUCLEOTIDE SEQUENCE [LARGE SCALE GENOMIC DNA]</scope>
    <source>
        <strain evidence="11">ATCC 43989 / DSM 5975 / JCM 20966 / LMG 6465 / NBRC 14845 / NCIMB 13405 / ORS 571</strain>
    </source>
</reference>
<proteinExistence type="predicted"/>
<reference evidence="10 11" key="5">
    <citation type="journal article" date="2010" name="Appl. Environ. Microbiol.">
        <title>phrR-like gene praR of Azorhizobium caulinodans ORS571 is essential for symbiosis with Sesbania rostrata and is involved in expression of reb genes.</title>
        <authorList>
            <person name="Akiba N."/>
            <person name="Aono T."/>
            <person name="Toyazaki H."/>
            <person name="Sato S."/>
            <person name="Oyaizu H."/>
        </authorList>
    </citation>
    <scope>NUCLEOTIDE SEQUENCE [LARGE SCALE GENOMIC DNA]</scope>
    <source>
        <strain evidence="11">ATCC 43989 / DSM 5975 / JCM 20966 / LMG 6465 / NBRC 14845 / NCIMB 13405 / ORS 571</strain>
    </source>
</reference>
<keyword evidence="5 8" id="KW-0812">Transmembrane</keyword>
<dbReference type="InterPro" id="IPR038731">
    <property type="entry name" value="RgtA/B/C-like"/>
</dbReference>
<sequence>MDSASMRTEVPRPSRSPAHTPVDTVALLFLLAVAAVSLLTFKDYGLGWDDFTHSQYGNLLLKYYSSDFTNQRVFSFVNLYYYGGGFDMIAAGIAKLLPVDVFNVRRLLGAAFGLAGLAIVWRTGRRLSGPWGGLAAMVLLAICPLYYGHMFMNAKDAPFAVAMAALLYCLVRALDEYPSPTPRTVAWFGLSLGLAIGTRVLGVFASTYCFAAAAFLLASESRSLGFKSAALRLARFTVLLAIGLPFAYFVLGVVWPWAVVEPLNPIRALEYYSHFWEVPWREMFDGRPVLVPDMPRTYVPVLFGIQMPELFLACVVGGIAGAVVQAFYGTQPANKRARFILLVAAATVPVLITVAMRPVMYNGIRHFVFVTPAMALLGGAALVWLFRLLANAPLVARGAAAALVLVGFGMPMKEFASLHPYQYTYYNHLVGGVRGADSQFMLDYWGLAFKQAAGQLDEYVDLHRMSLPQGRKFKVAVCGPHNAAAQELGPRFETTYETKDADFALMLGEFYCANVPAPVIGKVEREGVTYAKVYDVRGRSFPSVFARGQ</sequence>
<reference evidence="10 11" key="1">
    <citation type="journal article" date="2007" name="Appl. Environ. Microbiol.">
        <title>Rhizobial factors required for stem nodule maturation and maintenance in Sesbania rostrata-Azorhizobium caulinodans ORS571 symbiosis.</title>
        <authorList>
            <person name="Suzuki S."/>
            <person name="Aono T."/>
            <person name="Lee KB."/>
            <person name="Suzuki T."/>
            <person name="Liu CT."/>
            <person name="Miwa H."/>
            <person name="Wakao S."/>
            <person name="Iki T."/>
            <person name="Oyaizu H."/>
        </authorList>
    </citation>
    <scope>NUCLEOTIDE SEQUENCE [LARGE SCALE GENOMIC DNA]</scope>
    <source>
        <strain evidence="11">ATCC 43989 / DSM 5975 / JCM 20966 / LMG 6465 / NBRC 14845 / NCIMB 13405 / ORS 571</strain>
    </source>
</reference>
<feature type="transmembrane region" description="Helical" evidence="8">
    <location>
        <begin position="130"/>
        <end position="148"/>
    </location>
</feature>
<feature type="transmembrane region" description="Helical" evidence="8">
    <location>
        <begin position="366"/>
        <end position="387"/>
    </location>
</feature>
<gene>
    <name evidence="10" type="ordered locus">AZC_3054</name>
</gene>
<evidence type="ECO:0000256" key="4">
    <source>
        <dbReference type="ARBA" id="ARBA00022679"/>
    </source>
</evidence>
<reference evidence="10 11" key="6">
    <citation type="journal article" date="2011" name="Appl. Environ. Microbiol.">
        <title>Involvement of the azorhizobial chromosome partition gene (parA) in the onset of bacteroid differentiation during Sesbania rostrata stem nodule development.</title>
        <authorList>
            <person name="Liu CT."/>
            <person name="Lee KB."/>
            <person name="Wang YS."/>
            <person name="Peng MH."/>
            <person name="Lee KT."/>
            <person name="Suzuki S."/>
            <person name="Suzuki T."/>
            <person name="Oyaizu H."/>
        </authorList>
    </citation>
    <scope>NUCLEOTIDE SEQUENCE [LARGE SCALE GENOMIC DNA]</scope>
    <source>
        <strain evidence="11">ATCC 43989 / DSM 5975 / JCM 20966 / LMG 6465 / NBRC 14845 / NCIMB 13405 / ORS 571</strain>
    </source>
</reference>
<dbReference type="GO" id="GO:0016763">
    <property type="term" value="F:pentosyltransferase activity"/>
    <property type="evidence" value="ECO:0007669"/>
    <property type="project" value="TreeGrafter"/>
</dbReference>
<name>A8IBD7_AZOC5</name>
<dbReference type="AlphaFoldDB" id="A8IBD7"/>
<protein>
    <recommendedName>
        <fullName evidence="9">Glycosyltransferase RgtA/B/C/D-like domain-containing protein</fullName>
    </recommendedName>
</protein>
<evidence type="ECO:0000313" key="11">
    <source>
        <dbReference type="Proteomes" id="UP000000270"/>
    </source>
</evidence>
<dbReference type="PANTHER" id="PTHR33908">
    <property type="entry name" value="MANNOSYLTRANSFERASE YKCB-RELATED"/>
    <property type="match status" value="1"/>
</dbReference>
<feature type="transmembrane region" description="Helical" evidence="8">
    <location>
        <begin position="238"/>
        <end position="258"/>
    </location>
</feature>
<dbReference type="Proteomes" id="UP000000270">
    <property type="component" value="Chromosome"/>
</dbReference>
<evidence type="ECO:0000259" key="9">
    <source>
        <dbReference type="Pfam" id="PF13231"/>
    </source>
</evidence>
<dbReference type="eggNOG" id="COG1807">
    <property type="taxonomic scope" value="Bacteria"/>
</dbReference>
<organism evidence="10 11">
    <name type="scientific">Azorhizobium caulinodans (strain ATCC 43989 / DSM 5975 / JCM 20966 / LMG 6465 / NBRC 14845 / NCIMB 13405 / ORS 571)</name>
    <dbReference type="NCBI Taxonomy" id="438753"/>
    <lineage>
        <taxon>Bacteria</taxon>
        <taxon>Pseudomonadati</taxon>
        <taxon>Pseudomonadota</taxon>
        <taxon>Alphaproteobacteria</taxon>
        <taxon>Hyphomicrobiales</taxon>
        <taxon>Xanthobacteraceae</taxon>
        <taxon>Azorhizobium</taxon>
    </lineage>
</organism>
<evidence type="ECO:0000256" key="8">
    <source>
        <dbReference type="SAM" id="Phobius"/>
    </source>
</evidence>
<feature type="transmembrane region" description="Helical" evidence="8">
    <location>
        <begin position="104"/>
        <end position="124"/>
    </location>
</feature>
<feature type="transmembrane region" description="Helical" evidence="8">
    <location>
        <begin position="340"/>
        <end position="360"/>
    </location>
</feature>
<feature type="transmembrane region" description="Helical" evidence="8">
    <location>
        <begin position="157"/>
        <end position="174"/>
    </location>
</feature>
<feature type="transmembrane region" description="Helical" evidence="8">
    <location>
        <begin position="394"/>
        <end position="412"/>
    </location>
</feature>
<accession>A8IBD7</accession>
<evidence type="ECO:0000256" key="1">
    <source>
        <dbReference type="ARBA" id="ARBA00004651"/>
    </source>
</evidence>
<dbReference type="HOGENOM" id="CLU_036575_0_0_5"/>
<keyword evidence="11" id="KW-1185">Reference proteome</keyword>
<evidence type="ECO:0000256" key="5">
    <source>
        <dbReference type="ARBA" id="ARBA00022692"/>
    </source>
</evidence>
<evidence type="ECO:0000256" key="7">
    <source>
        <dbReference type="ARBA" id="ARBA00023136"/>
    </source>
</evidence>
<feature type="transmembrane region" description="Helical" evidence="8">
    <location>
        <begin position="310"/>
        <end position="328"/>
    </location>
</feature>
<dbReference type="EMBL" id="AP009384">
    <property type="protein sequence ID" value="BAF89052.1"/>
    <property type="molecule type" value="Genomic_DNA"/>
</dbReference>
<keyword evidence="2" id="KW-1003">Cell membrane</keyword>
<comment type="subcellular location">
    <subcellularLocation>
        <location evidence="1">Cell membrane</location>
        <topology evidence="1">Multi-pass membrane protein</topology>
    </subcellularLocation>
</comment>
<keyword evidence="4" id="KW-0808">Transferase</keyword>
<dbReference type="InterPro" id="IPR050297">
    <property type="entry name" value="LipidA_mod_glycosyltrf_83"/>
</dbReference>
<feature type="transmembrane region" description="Helical" evidence="8">
    <location>
        <begin position="79"/>
        <end position="97"/>
    </location>
</feature>
<dbReference type="KEGG" id="azc:AZC_3054"/>
<dbReference type="GO" id="GO:0009103">
    <property type="term" value="P:lipopolysaccharide biosynthetic process"/>
    <property type="evidence" value="ECO:0007669"/>
    <property type="project" value="UniProtKB-ARBA"/>
</dbReference>
<feature type="domain" description="Glycosyltransferase RgtA/B/C/D-like" evidence="9">
    <location>
        <begin position="89"/>
        <end position="247"/>
    </location>
</feature>
<evidence type="ECO:0000256" key="3">
    <source>
        <dbReference type="ARBA" id="ARBA00022676"/>
    </source>
</evidence>
<reference evidence="10 11" key="3">
    <citation type="journal article" date="2008" name="BMC Genomics">
        <title>The genome of the versatile nitrogen fixer Azorhizobium caulinodans ORS571.</title>
        <authorList>
            <person name="Lee KB."/>
            <person name="Backer P.D."/>
            <person name="Aono T."/>
            <person name="Liu CT."/>
            <person name="Suzuki S."/>
            <person name="Suzuki T."/>
            <person name="Kaneko T."/>
            <person name="Yamada M."/>
            <person name="Tabata S."/>
            <person name="Kupfer D.M."/>
            <person name="Najar F.Z."/>
            <person name="Wiley G.B."/>
            <person name="Roe B."/>
            <person name="Binnewies T.T."/>
            <person name="Ussery D.W."/>
            <person name="D'Haeze W."/>
            <person name="Herder J.D."/>
            <person name="Gevers D."/>
            <person name="Vereecke D."/>
            <person name="Holsters M."/>
            <person name="Oyaizu H."/>
        </authorList>
    </citation>
    <scope>NUCLEOTIDE SEQUENCE [LARGE SCALE GENOMIC DNA]</scope>
    <source>
        <strain evidence="11">ATCC 43989 / DSM 5975 / JCM 20966 / LMG 6465 / NBRC 14845 / NCIMB 13405 / ORS 571</strain>
    </source>
</reference>